<dbReference type="HOGENOM" id="CLU_2749265_0_0_10"/>
<evidence type="ECO:0000256" key="1">
    <source>
        <dbReference type="SAM" id="Phobius"/>
    </source>
</evidence>
<dbReference type="EMBL" id="CM001167">
    <property type="protein sequence ID" value="EGJ71679.1"/>
    <property type="molecule type" value="Genomic_DNA"/>
</dbReference>
<gene>
    <name evidence="2" type="ORF">Bcop_1485</name>
</gene>
<evidence type="ECO:0000313" key="2">
    <source>
        <dbReference type="EMBL" id="EGJ71679.1"/>
    </source>
</evidence>
<reference evidence="2 3" key="1">
    <citation type="journal article" date="2011" name="Stand. Genomic Sci.">
        <title>Non-contiguous finished genome sequence of Bacteroides coprosuis type strain (PC139).</title>
        <authorList>
            <person name="Land M."/>
            <person name="Held B."/>
            <person name="Gronow S."/>
            <person name="Abt B."/>
            <person name="Lucas S."/>
            <person name="Del Rio T.G."/>
            <person name="Nolan M."/>
            <person name="Tice H."/>
            <person name="Cheng J.F."/>
            <person name="Pitluck S."/>
            <person name="Liolios K."/>
            <person name="Pagani I."/>
            <person name="Ivanova N."/>
            <person name="Mavromatis K."/>
            <person name="Mikhailova N."/>
            <person name="Pati A."/>
            <person name="Tapia R."/>
            <person name="Han C."/>
            <person name="Goodwin L."/>
            <person name="Chen A."/>
            <person name="Palaniappan K."/>
            <person name="Hauser L."/>
            <person name="Brambilla E.M."/>
            <person name="Rohde M."/>
            <person name="Goker M."/>
            <person name="Detter J.C."/>
            <person name="Woyke T."/>
            <person name="Bristow J."/>
            <person name="Eisen J.A."/>
            <person name="Markowitz V."/>
            <person name="Hugenholtz P."/>
            <person name="Kyrpides N.C."/>
            <person name="Klenk H.P."/>
            <person name="Lapidus A."/>
        </authorList>
    </citation>
    <scope>NUCLEOTIDE SEQUENCE</scope>
    <source>
        <strain evidence="2 3">DSM 18011</strain>
    </source>
</reference>
<proteinExistence type="predicted"/>
<organism evidence="2 3">
    <name type="scientific">Bacteroides coprosuis DSM 18011</name>
    <dbReference type="NCBI Taxonomy" id="679937"/>
    <lineage>
        <taxon>Bacteria</taxon>
        <taxon>Pseudomonadati</taxon>
        <taxon>Bacteroidota</taxon>
        <taxon>Bacteroidia</taxon>
        <taxon>Bacteroidales</taxon>
        <taxon>Bacteroidaceae</taxon>
        <taxon>Bacteroides</taxon>
    </lineage>
</organism>
<protein>
    <submittedName>
        <fullName evidence="2">Uncharacterized protein</fullName>
    </submittedName>
</protein>
<feature type="transmembrane region" description="Helical" evidence="1">
    <location>
        <begin position="48"/>
        <end position="66"/>
    </location>
</feature>
<dbReference type="AlphaFoldDB" id="F3ZPU2"/>
<keyword evidence="1" id="KW-1133">Transmembrane helix</keyword>
<keyword evidence="3" id="KW-1185">Reference proteome</keyword>
<name>F3ZPU2_9BACE</name>
<sequence>MSNKTLFFLCVGQIFFLYFIMMIVAKYIDKADLQFFYLSFHSAPKATSFFLLGSAIMLLNTIVFNMRSKK</sequence>
<feature type="transmembrane region" description="Helical" evidence="1">
    <location>
        <begin position="7"/>
        <end position="28"/>
    </location>
</feature>
<dbReference type="STRING" id="679937.Bcop_1485"/>
<keyword evidence="1" id="KW-0472">Membrane</keyword>
<dbReference type="Proteomes" id="UP000018439">
    <property type="component" value="Chromosome"/>
</dbReference>
<accession>F3ZPU2</accession>
<keyword evidence="1" id="KW-0812">Transmembrane</keyword>
<evidence type="ECO:0000313" key="3">
    <source>
        <dbReference type="Proteomes" id="UP000018439"/>
    </source>
</evidence>